<feature type="compositionally biased region" description="Basic residues" evidence="1">
    <location>
        <begin position="1"/>
        <end position="12"/>
    </location>
</feature>
<protein>
    <submittedName>
        <fullName evidence="2">Uncharacterized protein</fullName>
    </submittedName>
</protein>
<dbReference type="HOGENOM" id="CLU_213142_0_1_6"/>
<dbReference type="EMBL" id="AMCZ02000011">
    <property type="protein sequence ID" value="EWC41357.1"/>
    <property type="molecule type" value="Genomic_DNA"/>
</dbReference>
<evidence type="ECO:0000313" key="2">
    <source>
        <dbReference type="EMBL" id="EWC41357.1"/>
    </source>
</evidence>
<proteinExistence type="predicted"/>
<reference evidence="2 3" key="1">
    <citation type="journal article" date="2013" name="Genome Announc.">
        <title>Draft Genome of the Nitrogen-Fixing Bacterium Pseudomonas stutzeri Strain KOS6 Isolated from Industrial Hydrocarbon Sludge.</title>
        <authorList>
            <person name="Grigoryeva T.V."/>
            <person name="Laikov A.V."/>
            <person name="Naumova R.P."/>
            <person name="Manolov A.I."/>
            <person name="Larin A.K."/>
            <person name="Karpova I.Y."/>
            <person name="Semashko T.A."/>
            <person name="Alexeev D.G."/>
            <person name="Kostryukova E.S."/>
            <person name="Muller R."/>
            <person name="Govorun V.M."/>
        </authorList>
    </citation>
    <scope>NUCLEOTIDE SEQUENCE [LARGE SCALE GENOMIC DNA]</scope>
    <source>
        <strain evidence="2 3">KOS6</strain>
    </source>
</reference>
<gene>
    <name evidence="2" type="ORF">B597_010520</name>
</gene>
<organism evidence="2 3">
    <name type="scientific">Stutzerimonas stutzeri KOS6</name>
    <dbReference type="NCBI Taxonomy" id="1218352"/>
    <lineage>
        <taxon>Bacteria</taxon>
        <taxon>Pseudomonadati</taxon>
        <taxon>Pseudomonadota</taxon>
        <taxon>Gammaproteobacteria</taxon>
        <taxon>Pseudomonadales</taxon>
        <taxon>Pseudomonadaceae</taxon>
        <taxon>Stutzerimonas</taxon>
    </lineage>
</organism>
<dbReference type="Proteomes" id="UP000026923">
    <property type="component" value="Unassembled WGS sequence"/>
</dbReference>
<dbReference type="eggNOG" id="ENOG5031FZE">
    <property type="taxonomic scope" value="Bacteria"/>
</dbReference>
<comment type="caution">
    <text evidence="2">The sequence shown here is derived from an EMBL/GenBank/DDBJ whole genome shotgun (WGS) entry which is preliminary data.</text>
</comment>
<dbReference type="AlphaFoldDB" id="A0A061JNR3"/>
<sequence length="40" mass="4336">MDAKKSGKKKPLKTAQEKRMAKRDKKSGSTTLLGAHAATH</sequence>
<evidence type="ECO:0000256" key="1">
    <source>
        <dbReference type="SAM" id="MobiDB-lite"/>
    </source>
</evidence>
<accession>A0A061JNR3</accession>
<name>A0A061JNR3_STUST</name>
<feature type="region of interest" description="Disordered" evidence="1">
    <location>
        <begin position="1"/>
        <end position="40"/>
    </location>
</feature>
<evidence type="ECO:0000313" key="3">
    <source>
        <dbReference type="Proteomes" id="UP000026923"/>
    </source>
</evidence>